<gene>
    <name evidence="1" type="ORF">B9L19_09235</name>
</gene>
<reference evidence="1 2" key="1">
    <citation type="submission" date="2017-05" db="EMBL/GenBank/DDBJ databases">
        <title>The genome sequence of Geobacillus thermocatenulatus DSM 730.</title>
        <authorList>
            <person name="Ramaloko W.T."/>
            <person name="Koen N."/>
            <person name="Polliack S."/>
            <person name="Aliyu H."/>
            <person name="Lebre P."/>
            <person name="Mohr T."/>
            <person name="Oswald F."/>
            <person name="Zwick M."/>
            <person name="Neumann A."/>
            <person name="Syldatk C."/>
            <person name="Cowan D."/>
            <person name="De Maayer P."/>
        </authorList>
    </citation>
    <scope>NUCLEOTIDE SEQUENCE [LARGE SCALE GENOMIC DNA]</scope>
    <source>
        <strain evidence="1 2">BGSC 93A1</strain>
    </source>
</reference>
<dbReference type="SUPFAM" id="SSF56281">
    <property type="entry name" value="Metallo-hydrolase/oxidoreductase"/>
    <property type="match status" value="1"/>
</dbReference>
<dbReference type="GO" id="GO:0008270">
    <property type="term" value="F:zinc ion binding"/>
    <property type="evidence" value="ECO:0007669"/>
    <property type="project" value="InterPro"/>
</dbReference>
<dbReference type="InterPro" id="IPR024884">
    <property type="entry name" value="NAPE-PLD"/>
</dbReference>
<accession>A0A226Q5Z7</accession>
<dbReference type="PIRSF" id="PIRSF038896">
    <property type="entry name" value="NAPE-PLD"/>
    <property type="match status" value="1"/>
</dbReference>
<dbReference type="Gene3D" id="3.60.15.10">
    <property type="entry name" value="Ribonuclease Z/Hydroxyacylglutathione hydrolase-like"/>
    <property type="match status" value="1"/>
</dbReference>
<dbReference type="AlphaFoldDB" id="A0A226Q5Z7"/>
<dbReference type="GO" id="GO:0070290">
    <property type="term" value="F:N-acylphosphatidylethanolamine-specific phospholipase D activity"/>
    <property type="evidence" value="ECO:0007669"/>
    <property type="project" value="InterPro"/>
</dbReference>
<dbReference type="InterPro" id="IPR001279">
    <property type="entry name" value="Metallo-B-lactamas"/>
</dbReference>
<dbReference type="RefSeq" id="WP_047753101.1">
    <property type="nucleotide sequence ID" value="NZ_CP018058.1"/>
</dbReference>
<dbReference type="GO" id="GO:0005737">
    <property type="term" value="C:cytoplasm"/>
    <property type="evidence" value="ECO:0007669"/>
    <property type="project" value="TreeGrafter"/>
</dbReference>
<dbReference type="Proteomes" id="UP000198378">
    <property type="component" value="Unassembled WGS sequence"/>
</dbReference>
<comment type="caution">
    <text evidence="1">The sequence shown here is derived from an EMBL/GenBank/DDBJ whole genome shotgun (WGS) entry which is preliminary data.</text>
</comment>
<dbReference type="InterPro" id="IPR036866">
    <property type="entry name" value="RibonucZ/Hydroxyglut_hydro"/>
</dbReference>
<sequence length="336" mass="38740">MPKRYTNLDNVSTHKTWADFYRWQRERKQKQKDLSYVVPRMEPPQSDRLHKPGGRPQLCWVGHSTFIMQLAGVTIVTDPVWAQRMGTAKRLSAPGIALEDMPPVDVVLISHGHYDHLHIGSLRRLPGDPHVFVPEGLGRLLHRRGFRHVTELSWWHNAEFRGVTLTFVPAQHWTRRTLWDTNTSHWGGWVITSNGAPTIYFAGDSGYFRGFRDIGDRFSIDYALLPIGAYEPEWFMGPQHTTPEEAVQAFLDCRARLFVPMHYGAFRLADDTPKEALDRLWAEWRRRGLEEERLLCLKLGEVIDAAQALTTLSPFDNTFSQTDAVTTEKQQAWPKE</sequence>
<dbReference type="KEGG" id="gtm:GT3921_10325"/>
<name>A0A226Q5Z7_9BACL</name>
<evidence type="ECO:0000313" key="2">
    <source>
        <dbReference type="Proteomes" id="UP000198378"/>
    </source>
</evidence>
<protein>
    <submittedName>
        <fullName evidence="1">MBL fold metallo-hydrolase</fullName>
    </submittedName>
</protein>
<proteinExistence type="predicted"/>
<dbReference type="EMBL" id="NEWK01000002">
    <property type="protein sequence ID" value="OXB87348.1"/>
    <property type="molecule type" value="Genomic_DNA"/>
</dbReference>
<organism evidence="1 2">
    <name type="scientific">Geobacillus thermocatenulatus</name>
    <dbReference type="NCBI Taxonomy" id="33938"/>
    <lineage>
        <taxon>Bacteria</taxon>
        <taxon>Bacillati</taxon>
        <taxon>Bacillota</taxon>
        <taxon>Bacilli</taxon>
        <taxon>Bacillales</taxon>
        <taxon>Anoxybacillaceae</taxon>
        <taxon>Geobacillus</taxon>
        <taxon>Geobacillus thermoleovorans group</taxon>
    </lineage>
</organism>
<dbReference type="PANTHER" id="PTHR15032:SF36">
    <property type="entry name" value="METALLO-BETA-LACTAMASE DOMAIN-CONTAINING PROTEIN"/>
    <property type="match status" value="1"/>
</dbReference>
<dbReference type="Pfam" id="PF12706">
    <property type="entry name" value="Lactamase_B_2"/>
    <property type="match status" value="1"/>
</dbReference>
<dbReference type="PANTHER" id="PTHR15032">
    <property type="entry name" value="N-ACYL-PHOSPHATIDYLETHANOLAMINE-HYDROLYZING PHOSPHOLIPASE D"/>
    <property type="match status" value="1"/>
</dbReference>
<keyword evidence="2" id="KW-1185">Reference proteome</keyword>
<evidence type="ECO:0000313" key="1">
    <source>
        <dbReference type="EMBL" id="OXB87348.1"/>
    </source>
</evidence>